<feature type="transmembrane region" description="Helical" evidence="12">
    <location>
        <begin position="27"/>
        <end position="48"/>
    </location>
</feature>
<evidence type="ECO:0000256" key="10">
    <source>
        <dbReference type="ARBA" id="ARBA00023306"/>
    </source>
</evidence>
<dbReference type="EC" id="2.7.8.13" evidence="12 13"/>
<dbReference type="PROSITE" id="PS01348">
    <property type="entry name" value="MRAY_2"/>
    <property type="match status" value="1"/>
</dbReference>
<accession>A0A0X8JNL8</accession>
<evidence type="ECO:0000256" key="7">
    <source>
        <dbReference type="ARBA" id="ARBA00022984"/>
    </source>
</evidence>
<evidence type="ECO:0000256" key="1">
    <source>
        <dbReference type="ARBA" id="ARBA00004141"/>
    </source>
</evidence>
<feature type="transmembrane region" description="Helical" evidence="12">
    <location>
        <begin position="260"/>
        <end position="279"/>
    </location>
</feature>
<evidence type="ECO:0000256" key="14">
    <source>
        <dbReference type="PIRSR" id="PIRSR600715-1"/>
    </source>
</evidence>
<dbReference type="KEGG" id="doa:AXF15_02375"/>
<keyword evidence="12 14" id="KW-0479">Metal-binding</keyword>
<dbReference type="GO" id="GO:0051301">
    <property type="term" value="P:cell division"/>
    <property type="evidence" value="ECO:0007669"/>
    <property type="project" value="UniProtKB-KW"/>
</dbReference>
<evidence type="ECO:0000256" key="2">
    <source>
        <dbReference type="ARBA" id="ARBA00005583"/>
    </source>
</evidence>
<organism evidence="15 16">
    <name type="scientific">Desulfomicrobium orale DSM 12838</name>
    <dbReference type="NCBI Taxonomy" id="888061"/>
    <lineage>
        <taxon>Bacteria</taxon>
        <taxon>Pseudomonadati</taxon>
        <taxon>Thermodesulfobacteriota</taxon>
        <taxon>Desulfovibrionia</taxon>
        <taxon>Desulfovibrionales</taxon>
        <taxon>Desulfomicrobiaceae</taxon>
        <taxon>Desulfomicrobium</taxon>
    </lineage>
</organism>
<dbReference type="Pfam" id="PF10555">
    <property type="entry name" value="MraY_sig1"/>
    <property type="match status" value="1"/>
</dbReference>
<dbReference type="GO" id="GO:0009252">
    <property type="term" value="P:peptidoglycan biosynthetic process"/>
    <property type="evidence" value="ECO:0007669"/>
    <property type="project" value="UniProtKB-UniRule"/>
</dbReference>
<comment type="catalytic activity">
    <reaction evidence="12">
        <text>UDP-N-acetyl-alpha-D-muramoyl-L-alanyl-gamma-D-glutamyl-meso-2,6-diaminopimeloyl-D-alanyl-D-alanine + di-trans,octa-cis-undecaprenyl phosphate = di-trans,octa-cis-undecaprenyl diphospho-N-acetyl-alpha-D-muramoyl-L-alanyl-D-glutamyl-meso-2,6-diaminopimeloyl-D-alanyl-D-alanine + UMP</text>
        <dbReference type="Rhea" id="RHEA:28386"/>
        <dbReference type="ChEBI" id="CHEBI:57865"/>
        <dbReference type="ChEBI" id="CHEBI:60392"/>
        <dbReference type="ChEBI" id="CHEBI:61386"/>
        <dbReference type="ChEBI" id="CHEBI:61387"/>
        <dbReference type="EC" id="2.7.8.13"/>
    </reaction>
</comment>
<dbReference type="AlphaFoldDB" id="A0A0X8JNL8"/>
<dbReference type="GO" id="GO:0008963">
    <property type="term" value="F:phospho-N-acetylmuramoyl-pentapeptide-transferase activity"/>
    <property type="evidence" value="ECO:0007669"/>
    <property type="project" value="UniProtKB-UniRule"/>
</dbReference>
<evidence type="ECO:0000256" key="9">
    <source>
        <dbReference type="ARBA" id="ARBA00023136"/>
    </source>
</evidence>
<dbReference type="InterPro" id="IPR018480">
    <property type="entry name" value="PNAcMuramoyl-5peptid_Trfase_CS"/>
</dbReference>
<feature type="transmembrane region" description="Helical" evidence="12">
    <location>
        <begin position="96"/>
        <end position="113"/>
    </location>
</feature>
<keyword evidence="12" id="KW-1003">Cell membrane</keyword>
<dbReference type="GO" id="GO:0008360">
    <property type="term" value="P:regulation of cell shape"/>
    <property type="evidence" value="ECO:0007669"/>
    <property type="project" value="UniProtKB-KW"/>
</dbReference>
<feature type="transmembrane region" description="Helical" evidence="12">
    <location>
        <begin position="170"/>
        <end position="190"/>
    </location>
</feature>
<dbReference type="CDD" id="cd06852">
    <property type="entry name" value="GT_MraY"/>
    <property type="match status" value="1"/>
</dbReference>
<dbReference type="GO" id="GO:0051992">
    <property type="term" value="F:UDP-N-acetylmuramoyl-L-alanyl-D-glutamyl-meso-2,6-diaminopimelyl-D-alanyl-D-alanine:undecaprenyl-phosphate transferase activity"/>
    <property type="evidence" value="ECO:0007669"/>
    <property type="project" value="RHEA"/>
</dbReference>
<evidence type="ECO:0000256" key="6">
    <source>
        <dbReference type="ARBA" id="ARBA00022960"/>
    </source>
</evidence>
<feature type="binding site" evidence="14">
    <location>
        <position position="264"/>
    </location>
    <ligand>
        <name>Mg(2+)</name>
        <dbReference type="ChEBI" id="CHEBI:18420"/>
    </ligand>
</feature>
<keyword evidence="10 12" id="KW-0131">Cell cycle</keyword>
<evidence type="ECO:0000313" key="16">
    <source>
        <dbReference type="Proteomes" id="UP000063964"/>
    </source>
</evidence>
<comment type="subcellular location">
    <subcellularLocation>
        <location evidence="12">Cell membrane</location>
        <topology evidence="12">Multi-pass membrane protein</topology>
    </subcellularLocation>
    <subcellularLocation>
        <location evidence="1">Membrane</location>
        <topology evidence="1">Multi-pass membrane protein</topology>
    </subcellularLocation>
</comment>
<dbReference type="UniPathway" id="UPA00219"/>
<dbReference type="EMBL" id="CP014230">
    <property type="protein sequence ID" value="AMD92065.1"/>
    <property type="molecule type" value="Genomic_DNA"/>
</dbReference>
<keyword evidence="3 12" id="KW-0132">Cell division</keyword>
<dbReference type="PANTHER" id="PTHR22926:SF5">
    <property type="entry name" value="PHOSPHO-N-ACETYLMURAMOYL-PENTAPEPTIDE-TRANSFERASE HOMOLOG"/>
    <property type="match status" value="1"/>
</dbReference>
<protein>
    <recommendedName>
        <fullName evidence="12 13">Phospho-N-acetylmuramoyl-pentapeptide-transferase</fullName>
        <ecNumber evidence="12 13">2.7.8.13</ecNumber>
    </recommendedName>
    <alternativeName>
        <fullName evidence="12">UDP-MurNAc-pentapeptide phosphotransferase</fullName>
    </alternativeName>
</protein>
<dbReference type="OrthoDB" id="9805475at2"/>
<dbReference type="NCBIfam" id="TIGR00445">
    <property type="entry name" value="mraY"/>
    <property type="match status" value="1"/>
</dbReference>
<dbReference type="GO" id="GO:0046872">
    <property type="term" value="F:metal ion binding"/>
    <property type="evidence" value="ECO:0007669"/>
    <property type="project" value="UniProtKB-KW"/>
</dbReference>
<dbReference type="Proteomes" id="UP000063964">
    <property type="component" value="Chromosome"/>
</dbReference>
<comment type="cofactor">
    <cofactor evidence="12 14">
        <name>Mg(2+)</name>
        <dbReference type="ChEBI" id="CHEBI:18420"/>
    </cofactor>
</comment>
<evidence type="ECO:0000256" key="3">
    <source>
        <dbReference type="ARBA" id="ARBA00022618"/>
    </source>
</evidence>
<feature type="transmembrane region" description="Helical" evidence="12">
    <location>
        <begin position="236"/>
        <end position="253"/>
    </location>
</feature>
<dbReference type="Pfam" id="PF00953">
    <property type="entry name" value="Glycos_transf_4"/>
    <property type="match status" value="1"/>
</dbReference>
<feature type="transmembrane region" description="Helical" evidence="12">
    <location>
        <begin position="285"/>
        <end position="308"/>
    </location>
</feature>
<keyword evidence="7 12" id="KW-0573">Peptidoglycan synthesis</keyword>
<dbReference type="STRING" id="888061.AXF15_02375"/>
<evidence type="ECO:0000256" key="5">
    <source>
        <dbReference type="ARBA" id="ARBA00022692"/>
    </source>
</evidence>
<keyword evidence="4 12" id="KW-0808">Transferase</keyword>
<keyword evidence="11 12" id="KW-0961">Cell wall biogenesis/degradation</keyword>
<proteinExistence type="inferred from homology"/>
<feature type="transmembrane region" description="Helical" evidence="12">
    <location>
        <begin position="197"/>
        <end position="216"/>
    </location>
</feature>
<dbReference type="InterPro" id="IPR003524">
    <property type="entry name" value="PNAcMuramoyl-5peptid_Trfase"/>
</dbReference>
<evidence type="ECO:0000256" key="13">
    <source>
        <dbReference type="NCBIfam" id="TIGR00445"/>
    </source>
</evidence>
<keyword evidence="6 12" id="KW-0133">Cell shape</keyword>
<keyword evidence="16" id="KW-1185">Reference proteome</keyword>
<dbReference type="GO" id="GO:0005886">
    <property type="term" value="C:plasma membrane"/>
    <property type="evidence" value="ECO:0007669"/>
    <property type="project" value="UniProtKB-SubCell"/>
</dbReference>
<comment type="similarity">
    <text evidence="2 12">Belongs to the glycosyltransferase 4 family. MraY subfamily.</text>
</comment>
<feature type="transmembrane region" description="Helical" evidence="12">
    <location>
        <begin position="69"/>
        <end position="90"/>
    </location>
</feature>
<evidence type="ECO:0000256" key="11">
    <source>
        <dbReference type="ARBA" id="ARBA00023316"/>
    </source>
</evidence>
<dbReference type="PANTHER" id="PTHR22926">
    <property type="entry name" value="PHOSPHO-N-ACETYLMURAMOYL-PENTAPEPTIDE-TRANSFERASE"/>
    <property type="match status" value="1"/>
</dbReference>
<evidence type="ECO:0000256" key="12">
    <source>
        <dbReference type="HAMAP-Rule" id="MF_00038"/>
    </source>
</evidence>
<keyword evidence="9 12" id="KW-0472">Membrane</keyword>
<keyword evidence="8 12" id="KW-1133">Transmembrane helix</keyword>
<dbReference type="InterPro" id="IPR000715">
    <property type="entry name" value="Glycosyl_transferase_4"/>
</dbReference>
<feature type="binding site" evidence="14">
    <location>
        <position position="189"/>
    </location>
    <ligand>
        <name>Mg(2+)</name>
        <dbReference type="ChEBI" id="CHEBI:18420"/>
    </ligand>
</feature>
<comment type="function">
    <text evidence="12">Catalyzes the initial step of the lipid cycle reactions in the biosynthesis of the cell wall peptidoglycan: transfers peptidoglycan precursor phospho-MurNAc-pentapeptide from UDP-MurNAc-pentapeptide onto the lipid carrier undecaprenyl phosphate, yielding undecaprenyl-pyrophosphoryl-MurNAc-pentapeptide, known as lipid I.</text>
</comment>
<keyword evidence="12 14" id="KW-0460">Magnesium</keyword>
<gene>
    <name evidence="12 15" type="primary">mraY</name>
    <name evidence="15" type="ORF">AXF15_02375</name>
</gene>
<comment type="pathway">
    <text evidence="12">Cell wall biogenesis; peptidoglycan biosynthesis.</text>
</comment>
<dbReference type="HAMAP" id="MF_00038">
    <property type="entry name" value="MraY"/>
    <property type="match status" value="1"/>
</dbReference>
<evidence type="ECO:0000256" key="8">
    <source>
        <dbReference type="ARBA" id="ARBA00022989"/>
    </source>
</evidence>
<sequence length="358" mass="39066">MIYHLLYPLSDQISILNVFRYITFRSVYAMLTALVLSIMIGPAFIEWLRRLRFGQYIKSCGPDHQSKSGTPTMGGLLFGFCMLFSVLLWGDLGNKFVWLAILVFTGFGAVGFADDYIKIVRKHNDGLSPRAKLLGQVIVSLGAMSLLVSFPEYSTRLAVPFFKHVNPDLSWLYVPFGMFVMIGASNAVNLTDGLDGLAIGPAVVSAGCFAVFIYVAGHANLAQYLQVTPVSGVGEVTVVCGAMVGAGLGFLWFNAFPAQVFMGDVGSLSIGGTLGFTAVLCKQELLLVVVGGLFVIETLSVILQVGYFKMSGGKRIFRMAPLHHHFEKKGMHESKIIIRFWILSLLLAVMALGTLKLR</sequence>
<keyword evidence="5 12" id="KW-0812">Transmembrane</keyword>
<evidence type="ECO:0000256" key="4">
    <source>
        <dbReference type="ARBA" id="ARBA00022679"/>
    </source>
</evidence>
<evidence type="ECO:0000313" key="15">
    <source>
        <dbReference type="EMBL" id="AMD92065.1"/>
    </source>
</evidence>
<name>A0A0X8JNL8_9BACT</name>
<feature type="transmembrane region" description="Helical" evidence="12">
    <location>
        <begin position="336"/>
        <end position="355"/>
    </location>
</feature>
<dbReference type="GO" id="GO:0071555">
    <property type="term" value="P:cell wall organization"/>
    <property type="evidence" value="ECO:0007669"/>
    <property type="project" value="UniProtKB-KW"/>
</dbReference>
<dbReference type="RefSeq" id="WP_066602792.1">
    <property type="nucleotide sequence ID" value="NZ_CP014230.1"/>
</dbReference>
<reference evidence="16" key="1">
    <citation type="submission" date="2016-02" db="EMBL/GenBank/DDBJ databases">
        <authorList>
            <person name="Holder M.E."/>
            <person name="Ajami N.J."/>
            <person name="Petrosino J.F."/>
        </authorList>
    </citation>
    <scope>NUCLEOTIDE SEQUENCE [LARGE SCALE GENOMIC DNA]</scope>
    <source>
        <strain evidence="16">DSM 12838</strain>
    </source>
</reference>
<feature type="transmembrane region" description="Helical" evidence="12">
    <location>
        <begin position="133"/>
        <end position="150"/>
    </location>
</feature>